<proteinExistence type="predicted"/>
<dbReference type="GO" id="GO:0016020">
    <property type="term" value="C:membrane"/>
    <property type="evidence" value="ECO:0007669"/>
    <property type="project" value="InterPro"/>
</dbReference>
<keyword evidence="4" id="KW-0418">Kinase</keyword>
<dbReference type="InterPro" id="IPR003594">
    <property type="entry name" value="HATPase_dom"/>
</dbReference>
<evidence type="ECO:0000313" key="5">
    <source>
        <dbReference type="Proteomes" id="UP000280696"/>
    </source>
</evidence>
<dbReference type="Proteomes" id="UP000280696">
    <property type="component" value="Unassembled WGS sequence"/>
</dbReference>
<organism evidence="4 5">
    <name type="scientific">Parablautia intestinalis</name>
    <dbReference type="NCBI Taxonomy" id="2320100"/>
    <lineage>
        <taxon>Bacteria</taxon>
        <taxon>Bacillati</taxon>
        <taxon>Bacillota</taxon>
        <taxon>Clostridia</taxon>
        <taxon>Lachnospirales</taxon>
        <taxon>Lachnospiraceae</taxon>
        <taxon>Parablautia</taxon>
    </lineage>
</organism>
<feature type="domain" description="Signal transduction histidine kinase internal region" evidence="3">
    <location>
        <begin position="96"/>
        <end position="174"/>
    </location>
</feature>
<dbReference type="EMBL" id="RAYQ01000001">
    <property type="protein sequence ID" value="RKI94067.1"/>
    <property type="molecule type" value="Genomic_DNA"/>
</dbReference>
<accession>A0A3A9ARR2</accession>
<feature type="transmembrane region" description="Helical" evidence="1">
    <location>
        <begin position="7"/>
        <end position="29"/>
    </location>
</feature>
<keyword evidence="1" id="KW-1133">Transmembrane helix</keyword>
<feature type="domain" description="Histidine kinase/HSP90-like ATPase" evidence="2">
    <location>
        <begin position="194"/>
        <end position="303"/>
    </location>
</feature>
<keyword evidence="1" id="KW-0812">Transmembrane</keyword>
<evidence type="ECO:0000313" key="4">
    <source>
        <dbReference type="EMBL" id="RKI94067.1"/>
    </source>
</evidence>
<dbReference type="Pfam" id="PF02518">
    <property type="entry name" value="HATPase_c"/>
    <property type="match status" value="1"/>
</dbReference>
<dbReference type="Gene3D" id="3.30.565.10">
    <property type="entry name" value="Histidine kinase-like ATPase, C-terminal domain"/>
    <property type="match status" value="1"/>
</dbReference>
<comment type="caution">
    <text evidence="4">The sequence shown here is derived from an EMBL/GenBank/DDBJ whole genome shotgun (WGS) entry which is preliminary data.</text>
</comment>
<dbReference type="PANTHER" id="PTHR34220">
    <property type="entry name" value="SENSOR HISTIDINE KINASE YPDA"/>
    <property type="match status" value="1"/>
</dbReference>
<dbReference type="SUPFAM" id="SSF55874">
    <property type="entry name" value="ATPase domain of HSP90 chaperone/DNA topoisomerase II/histidine kinase"/>
    <property type="match status" value="1"/>
</dbReference>
<dbReference type="Pfam" id="PF06580">
    <property type="entry name" value="His_kinase"/>
    <property type="match status" value="1"/>
</dbReference>
<protein>
    <submittedName>
        <fullName evidence="4">Sensor histidine kinase</fullName>
    </submittedName>
</protein>
<sequence>MGVSVNAVVILSYTEIVLTVCGLLCLFLAPDFFGAKLFFLTAFGIQCALLFLVCKQKNIMRFLIAESKKKNAEKEKNVYWKEEEREKLEVMKKRVELYTLQSQINPHFLYNTLDSIRGRALLDGNREIASMTEVLSRFFRYCISCDESLVKFREEISHIRDYYYIQKYRFEDRFDMEIDIESDEVYEYYLPRMTLQPLVENAMIHGLEKVNRKGLLKIRCIVTEKKVVITVSDNGAGMDIEQLDKLNRQMDRMVLTGKKRNNHSGIAVSNVNARIKMTFGEEYGIRYRSMENVGTDVEVLMPIVDDFTRVRYEERII</sequence>
<keyword evidence="4" id="KW-0808">Transferase</keyword>
<dbReference type="AlphaFoldDB" id="A0A3A9ARR2"/>
<evidence type="ECO:0000259" key="2">
    <source>
        <dbReference type="Pfam" id="PF02518"/>
    </source>
</evidence>
<gene>
    <name evidence="4" type="ORF">D7V94_00325</name>
</gene>
<dbReference type="RefSeq" id="WP_120465712.1">
    <property type="nucleotide sequence ID" value="NZ_RAYQ01000001.1"/>
</dbReference>
<keyword evidence="1" id="KW-0472">Membrane</keyword>
<keyword evidence="5" id="KW-1185">Reference proteome</keyword>
<dbReference type="InterPro" id="IPR036890">
    <property type="entry name" value="HATPase_C_sf"/>
</dbReference>
<dbReference type="InterPro" id="IPR010559">
    <property type="entry name" value="Sig_transdc_His_kin_internal"/>
</dbReference>
<dbReference type="OrthoDB" id="9809348at2"/>
<reference evidence="4 5" key="1">
    <citation type="submission" date="2018-09" db="EMBL/GenBank/DDBJ databases">
        <title>Murine metabolic-syndrome-specific gut microbial biobank.</title>
        <authorList>
            <person name="Liu C."/>
        </authorList>
    </citation>
    <scope>NUCLEOTIDE SEQUENCE [LARGE SCALE GENOMIC DNA]</scope>
    <source>
        <strain evidence="4 5">0.1xD8-82</strain>
    </source>
</reference>
<feature type="transmembrane region" description="Helical" evidence="1">
    <location>
        <begin position="35"/>
        <end position="54"/>
    </location>
</feature>
<name>A0A3A9ARR2_9FIRM</name>
<dbReference type="InterPro" id="IPR050640">
    <property type="entry name" value="Bact_2-comp_sensor_kinase"/>
</dbReference>
<evidence type="ECO:0000259" key="3">
    <source>
        <dbReference type="Pfam" id="PF06580"/>
    </source>
</evidence>
<evidence type="ECO:0000256" key="1">
    <source>
        <dbReference type="SAM" id="Phobius"/>
    </source>
</evidence>
<dbReference type="PANTHER" id="PTHR34220:SF7">
    <property type="entry name" value="SENSOR HISTIDINE KINASE YPDA"/>
    <property type="match status" value="1"/>
</dbReference>
<dbReference type="GO" id="GO:0000155">
    <property type="term" value="F:phosphorelay sensor kinase activity"/>
    <property type="evidence" value="ECO:0007669"/>
    <property type="project" value="InterPro"/>
</dbReference>